<organism evidence="2 3">
    <name type="scientific">Occultella gossypii</name>
    <dbReference type="NCBI Taxonomy" id="2800820"/>
    <lineage>
        <taxon>Bacteria</taxon>
        <taxon>Bacillati</taxon>
        <taxon>Actinomycetota</taxon>
        <taxon>Actinomycetes</taxon>
        <taxon>Micrococcales</taxon>
        <taxon>Ruaniaceae</taxon>
        <taxon>Occultella</taxon>
    </lineage>
</organism>
<name>A0ABS7SBX1_9MICO</name>
<keyword evidence="3" id="KW-1185">Reference proteome</keyword>
<evidence type="ECO:0000256" key="1">
    <source>
        <dbReference type="SAM" id="MobiDB-lite"/>
    </source>
</evidence>
<accession>A0ABS7SBX1</accession>
<dbReference type="Proteomes" id="UP000826651">
    <property type="component" value="Unassembled WGS sequence"/>
</dbReference>
<comment type="caution">
    <text evidence="2">The sequence shown here is derived from an EMBL/GenBank/DDBJ whole genome shotgun (WGS) entry which is preliminary data.</text>
</comment>
<dbReference type="RefSeq" id="WP_223406859.1">
    <property type="nucleotide sequence ID" value="NZ_JAGSHT010000013.1"/>
</dbReference>
<evidence type="ECO:0000313" key="2">
    <source>
        <dbReference type="EMBL" id="MBZ2197245.1"/>
    </source>
</evidence>
<dbReference type="EMBL" id="JAGSHT010000013">
    <property type="protein sequence ID" value="MBZ2197245.1"/>
    <property type="molecule type" value="Genomic_DNA"/>
</dbReference>
<feature type="region of interest" description="Disordered" evidence="1">
    <location>
        <begin position="1"/>
        <end position="33"/>
    </location>
</feature>
<gene>
    <name evidence="2" type="ORF">KCQ71_13855</name>
</gene>
<protein>
    <submittedName>
        <fullName evidence="2">Uncharacterized protein</fullName>
    </submittedName>
</protein>
<proteinExistence type="predicted"/>
<sequence>MSTYATHAEARAAGQHSRRHVTRQAQDEAREDYKAYVGPAARRSRVEYMRRYRALNPEERLLLAIFGGSIEAMDKAAVR</sequence>
<reference evidence="2 3" key="1">
    <citation type="submission" date="2021-04" db="EMBL/GenBank/DDBJ databases">
        <title>Ruania sp. nov., isolated from sandy soil of mangrove forest.</title>
        <authorList>
            <person name="Ge X."/>
            <person name="Huang R."/>
            <person name="Liu W."/>
        </authorList>
    </citation>
    <scope>NUCLEOTIDE SEQUENCE [LARGE SCALE GENOMIC DNA]</scope>
    <source>
        <strain evidence="2 3">N2-46</strain>
    </source>
</reference>
<evidence type="ECO:0000313" key="3">
    <source>
        <dbReference type="Proteomes" id="UP000826651"/>
    </source>
</evidence>